<dbReference type="GO" id="GO:0007059">
    <property type="term" value="P:chromosome segregation"/>
    <property type="evidence" value="ECO:0007669"/>
    <property type="project" value="UniProtKB-KW"/>
</dbReference>
<keyword evidence="6" id="KW-0206">Cytoskeleton</keyword>
<feature type="region of interest" description="Disordered" evidence="8">
    <location>
        <begin position="68"/>
        <end position="107"/>
    </location>
</feature>
<proteinExistence type="inferred from homology"/>
<feature type="compositionally biased region" description="Polar residues" evidence="8">
    <location>
        <begin position="727"/>
        <end position="743"/>
    </location>
</feature>
<evidence type="ECO:0000313" key="11">
    <source>
        <dbReference type="Proteomes" id="UP000192596"/>
    </source>
</evidence>
<feature type="compositionally biased region" description="Basic and acidic residues" evidence="8">
    <location>
        <begin position="613"/>
        <end position="657"/>
    </location>
</feature>
<evidence type="ECO:0000256" key="2">
    <source>
        <dbReference type="ARBA" id="ARBA00004186"/>
    </source>
</evidence>
<feature type="region of interest" description="Disordered" evidence="8">
    <location>
        <begin position="265"/>
        <end position="301"/>
    </location>
</feature>
<organism evidence="10 11">
    <name type="scientific">Cryoendolithus antarcticus</name>
    <dbReference type="NCBI Taxonomy" id="1507870"/>
    <lineage>
        <taxon>Eukaryota</taxon>
        <taxon>Fungi</taxon>
        <taxon>Dikarya</taxon>
        <taxon>Ascomycota</taxon>
        <taxon>Pezizomycotina</taxon>
        <taxon>Dothideomycetes</taxon>
        <taxon>Dothideomycetidae</taxon>
        <taxon>Cladosporiales</taxon>
        <taxon>Cladosporiaceae</taxon>
        <taxon>Cryoendolithus</taxon>
    </lineage>
</organism>
<feature type="compositionally biased region" description="Basic and acidic residues" evidence="8">
    <location>
        <begin position="843"/>
        <end position="902"/>
    </location>
</feature>
<feature type="compositionally biased region" description="Low complexity" evidence="8">
    <location>
        <begin position="943"/>
        <end position="957"/>
    </location>
</feature>
<evidence type="ECO:0000256" key="4">
    <source>
        <dbReference type="ARBA" id="ARBA00022490"/>
    </source>
</evidence>
<dbReference type="EMBL" id="NAJO01000016">
    <property type="protein sequence ID" value="OQO06452.1"/>
    <property type="molecule type" value="Genomic_DNA"/>
</dbReference>
<evidence type="ECO:0000256" key="8">
    <source>
        <dbReference type="SAM" id="MobiDB-lite"/>
    </source>
</evidence>
<feature type="compositionally biased region" description="Basic residues" evidence="8">
    <location>
        <begin position="68"/>
        <end position="78"/>
    </location>
</feature>
<feature type="compositionally biased region" description="Low complexity" evidence="8">
    <location>
        <begin position="1025"/>
        <end position="1035"/>
    </location>
</feature>
<feature type="compositionally biased region" description="Polar residues" evidence="8">
    <location>
        <begin position="760"/>
        <end position="778"/>
    </location>
</feature>
<keyword evidence="5" id="KW-0159">Chromosome partition</keyword>
<dbReference type="AlphaFoldDB" id="A0A1V8T5K4"/>
<keyword evidence="4" id="KW-0963">Cytoplasm</keyword>
<feature type="region of interest" description="Disordered" evidence="8">
    <location>
        <begin position="542"/>
        <end position="575"/>
    </location>
</feature>
<dbReference type="PANTHER" id="PTHR13142">
    <property type="entry name" value="INNER CENTROMERE PROTEIN"/>
    <property type="match status" value="1"/>
</dbReference>
<accession>A0A1V8T5K4</accession>
<evidence type="ECO:0000313" key="10">
    <source>
        <dbReference type="EMBL" id="OQO06452.1"/>
    </source>
</evidence>
<feature type="compositionally biased region" description="Acidic residues" evidence="8">
    <location>
        <begin position="1119"/>
        <end position="1131"/>
    </location>
</feature>
<dbReference type="Proteomes" id="UP000192596">
    <property type="component" value="Unassembled WGS sequence"/>
</dbReference>
<dbReference type="InParanoid" id="A0A1V8T5K4"/>
<dbReference type="GO" id="GO:0005819">
    <property type="term" value="C:spindle"/>
    <property type="evidence" value="ECO:0007669"/>
    <property type="project" value="UniProtKB-SubCell"/>
</dbReference>
<feature type="region of interest" description="Disordered" evidence="8">
    <location>
        <begin position="590"/>
        <end position="1137"/>
    </location>
</feature>
<name>A0A1V8T5K4_9PEZI</name>
<sequence>MALQAKAAIGSAQWVKNERAQSDLFIEQDAEEFGYAVRNELEWLNEHMSDIFTKGTVNFADVFKTPGKLRGKTPRTARKINGGPARQPLTDVFGPSVQHAPTPAKPSTFLDKVAHFQIAEDVEQDAQEQRPTSRSKSPQRLGKPGNTDSGYHGMTEDEMEIDGYARAEGSTQPSQGNEAGLSVHDNVRDEALPSSTNATAIGHNSGEESFVSATEGMSTRNTSRTQLQAEQDSDTATVPDEEVFAIEVEQQQDVAMEDEVDVLDEHEHDTNVEDALDNVEEVADSPSSHQSSSTSSPAKLLERKSSFTFSALPAREPLTTTKRSIGFRESVLDAQNRNSVLGRSLGKSFGLQQADDESVPNTQSEEARLHGKTSAQLLHERISMLGKTREPRPSKSIPQAAAYPQLPDEVDNAEADVHSQTNELAVVAASEDDDDDWIAPTKITAPMLPQRALTHAPPPARPIMHQKSASTTQIASPARQVMGPPESRHQKAMSVADPRMAPVLESTTPIGSPTNKKHPEAPMSASKKLWTAFKSARNLFASSAGSSAAAKLEAHSQSPAVNRKQQRDFSGESKTAAIVNMPGALYSETQFVTQSPSRPVSVISASPSRKTRSSAEGEKKREKEAKAQQKAANEFEKAREKERAKAAKAQEEKDKADAAAAAKRQKTDAALAQRPVSADKDREDMPPPPPPKSMLPAGKSSRMPGRLVRPTRDVASKAKPAPMNIRVASQSQRVQAVPSQPSFQREESLAPAPPPKTGLRTISAQSTGRSSTILQNPSRLKALEAAARKKEVEEREKQRKADQRREMERKRAAKAEEDRRVEQERKAEEQRKLQEVKMAAQKQAERQAAEAKRREQARLEQQQRAEQQKLDMQRLEQQRQQEAAEKAKAAHELAEAIQRERAQQSAPQRGDVSGTLRQLGQKLIQPNTAKPPKRALQDEDEQSQQQQVQRPGLQRGPLSYQQTDAKRRKTSEEEPEVEHRHSVMAPPKRPSTMRKDTLTKFPHGYSHAPPPAQHHPGSMFKSAVSSQHQSQQQSSRPPPAHPSQTVQLSNARIPFAENNNPPAASHQQMQPQSHHPGNENFAPKYKTPAPNRTATNPKSAQPSPAYPAGDSIALPEIMTDSEDDSDADDDATSGFRAPSWVASPALRDLLTQQQLVDPETVFGPIAELRMEEVFKGGNKNVERVKKFRERGSSAMWVESGDAVTSAEKRRDKDARERVAREGGWRYDVS</sequence>
<feature type="compositionally biased region" description="Low complexity" evidence="8">
    <location>
        <begin position="658"/>
        <end position="672"/>
    </location>
</feature>
<feature type="region of interest" description="Disordered" evidence="8">
    <location>
        <begin position="505"/>
        <end position="525"/>
    </location>
</feature>
<feature type="region of interest" description="Disordered" evidence="8">
    <location>
        <begin position="350"/>
        <end position="377"/>
    </location>
</feature>
<evidence type="ECO:0000256" key="5">
    <source>
        <dbReference type="ARBA" id="ARBA00022829"/>
    </source>
</evidence>
<keyword evidence="11" id="KW-1185">Reference proteome</keyword>
<evidence type="ECO:0000256" key="6">
    <source>
        <dbReference type="ARBA" id="ARBA00023212"/>
    </source>
</evidence>
<feature type="compositionally biased region" description="Polar residues" evidence="8">
    <location>
        <begin position="505"/>
        <end position="514"/>
    </location>
</feature>
<dbReference type="Pfam" id="PF03941">
    <property type="entry name" value="INCENP_ARK-bind"/>
    <property type="match status" value="1"/>
</dbReference>
<protein>
    <recommendedName>
        <fullName evidence="9">Inner centromere protein ARK-binding domain-containing protein</fullName>
    </recommendedName>
</protein>
<reference evidence="11" key="1">
    <citation type="submission" date="2017-03" db="EMBL/GenBank/DDBJ databases">
        <title>Genomes of endolithic fungi from Antarctica.</title>
        <authorList>
            <person name="Coleine C."/>
            <person name="Masonjones S."/>
            <person name="Stajich J.E."/>
        </authorList>
    </citation>
    <scope>NUCLEOTIDE SEQUENCE [LARGE SCALE GENOMIC DNA]</scope>
    <source>
        <strain evidence="11">CCFEE 5527</strain>
    </source>
</reference>
<feature type="compositionally biased region" description="Acidic residues" evidence="8">
    <location>
        <begin position="272"/>
        <end position="283"/>
    </location>
</feature>
<feature type="region of interest" description="Disordered" evidence="8">
    <location>
        <begin position="123"/>
        <end position="239"/>
    </location>
</feature>
<feature type="compositionally biased region" description="Low complexity" evidence="8">
    <location>
        <begin position="1061"/>
        <end position="1075"/>
    </location>
</feature>
<keyword evidence="7" id="KW-0539">Nucleus</keyword>
<evidence type="ECO:0000256" key="3">
    <source>
        <dbReference type="ARBA" id="ARBA00010042"/>
    </source>
</evidence>
<evidence type="ECO:0000256" key="7">
    <source>
        <dbReference type="ARBA" id="ARBA00023242"/>
    </source>
</evidence>
<feature type="compositionally biased region" description="Polar residues" evidence="8">
    <location>
        <begin position="1090"/>
        <end position="1102"/>
    </location>
</feature>
<comment type="similarity">
    <text evidence="3">Belongs to the INCENP family.</text>
</comment>
<feature type="compositionally biased region" description="Low complexity" evidence="8">
    <location>
        <begin position="285"/>
        <end position="296"/>
    </location>
</feature>
<dbReference type="GO" id="GO:0005634">
    <property type="term" value="C:nucleus"/>
    <property type="evidence" value="ECO:0007669"/>
    <property type="project" value="UniProtKB-SubCell"/>
</dbReference>
<feature type="compositionally biased region" description="Polar residues" evidence="8">
    <location>
        <begin position="590"/>
        <end position="608"/>
    </location>
</feature>
<evidence type="ECO:0000259" key="9">
    <source>
        <dbReference type="Pfam" id="PF03941"/>
    </source>
</evidence>
<dbReference type="InterPro" id="IPR005635">
    <property type="entry name" value="Inner_centromere_prot_ARK-bd"/>
</dbReference>
<feature type="compositionally biased region" description="Basic and acidic residues" evidence="8">
    <location>
        <begin position="786"/>
        <end position="835"/>
    </location>
</feature>
<dbReference type="OrthoDB" id="6123at2759"/>
<dbReference type="PANTHER" id="PTHR13142:SF1">
    <property type="entry name" value="INNER CENTROMERE PROTEIN"/>
    <property type="match status" value="1"/>
</dbReference>
<comment type="caution">
    <text evidence="10">The sequence shown here is derived from an EMBL/GenBank/DDBJ whole genome shotgun (WGS) entry which is preliminary data.</text>
</comment>
<evidence type="ECO:0000256" key="1">
    <source>
        <dbReference type="ARBA" id="ARBA00004123"/>
    </source>
</evidence>
<feature type="compositionally biased region" description="Polar residues" evidence="8">
    <location>
        <begin position="129"/>
        <end position="138"/>
    </location>
</feature>
<gene>
    <name evidence="10" type="ORF">B0A48_08235</name>
</gene>
<dbReference type="STRING" id="1507870.A0A1V8T5K4"/>
<feature type="compositionally biased region" description="Polar residues" evidence="8">
    <location>
        <begin position="211"/>
        <end position="236"/>
    </location>
</feature>
<comment type="subcellular location">
    <subcellularLocation>
        <location evidence="2">Cytoplasm</location>
        <location evidence="2">Cytoskeleton</location>
        <location evidence="2">Spindle</location>
    </subcellularLocation>
    <subcellularLocation>
        <location evidence="1">Nucleus</location>
    </subcellularLocation>
</comment>
<feature type="domain" description="Inner centromere protein ARK-binding" evidence="9">
    <location>
        <begin position="1116"/>
        <end position="1174"/>
    </location>
</feature>